<evidence type="ECO:0000313" key="1">
    <source>
        <dbReference type="EMBL" id="AGC04653.1"/>
    </source>
</evidence>
<feature type="non-terminal residue" evidence="1">
    <location>
        <position position="36"/>
    </location>
</feature>
<reference evidence="1" key="2">
    <citation type="journal article" date="2013" name="J. Gen. Virol.">
        <title>Detection of rhabdovirus viral RNA in oropharyngeal swabs and ectoparasites of Spanish bats.</title>
        <authorList>
            <person name="Aznar-Lopez C."/>
            <person name="Vazquez-Moron S."/>
            <person name="Marston D.A."/>
            <person name="Juste J."/>
            <person name="Ibanez C."/>
            <person name="Berciano J.M."/>
            <person name="Salsamendi E."/>
            <person name="Aihartza J."/>
            <person name="Banyard A.C."/>
            <person name="McElhinney L."/>
            <person name="Fooks A.R."/>
            <person name="Echevarria J."/>
        </authorList>
    </citation>
    <scope>NUCLEOTIDE SEQUENCE</scope>
    <source>
        <strain evidence="1">SudAr 1275-64</strain>
    </source>
</reference>
<dbReference type="EMBL" id="JX277016">
    <property type="protein sequence ID" value="AGC04653.1"/>
    <property type="molecule type" value="Viral_cRNA"/>
</dbReference>
<feature type="non-terminal residue" evidence="1">
    <location>
        <position position="1"/>
    </location>
</feature>
<proteinExistence type="predicted"/>
<reference evidence="1" key="1">
    <citation type="submission" date="2012-07" db="EMBL/GenBank/DDBJ databases">
        <authorList>
            <person name="Aznar C."/>
            <person name="Vazquez-Moron S."/>
            <person name="Martson D."/>
            <person name="Juste J."/>
            <person name="Ibanez C."/>
            <person name="Berciano J.M."/>
            <person name="Garin I."/>
            <person name="Aihartza J."/>
            <person name="Banyard A.C."/>
            <person name="McElhinney L."/>
            <person name="Fooks A.R."/>
            <person name="Echevarria J."/>
        </authorList>
    </citation>
    <scope>NUCLEOTIDE SEQUENCE</scope>
    <source>
        <strain evidence="1">SudAr 1275-64</strain>
    </source>
</reference>
<organism evidence="1">
    <name type="scientific">Obodhiang virus</name>
    <dbReference type="NCBI Taxonomy" id="380160"/>
    <lineage>
        <taxon>Viruses</taxon>
        <taxon>Riboviria</taxon>
        <taxon>Orthornavirae</taxon>
        <taxon>Negarnaviricota</taxon>
        <taxon>Haploviricotina</taxon>
        <taxon>Monjiviricetes</taxon>
        <taxon>Mononegavirales</taxon>
        <taxon>Rhabdoviridae</taxon>
        <taxon>Alpharhabdovirinae</taxon>
        <taxon>Ephemerovirus</taxon>
        <taxon>Ephemerovirus obodhiang</taxon>
    </lineage>
</organism>
<gene>
    <name evidence="1" type="primary">L</name>
</gene>
<protein>
    <submittedName>
        <fullName evidence="1">Polymerase</fullName>
    </submittedName>
</protein>
<sequence>ADDQNTVVKKMLKVSKGQGLIDYKEITIANHLDYEK</sequence>
<name>L7RGI1_9RHAB</name>
<accession>L7RGI1</accession>